<comment type="caution">
    <text evidence="1">The sequence shown here is derived from an EMBL/GenBank/DDBJ whole genome shotgun (WGS) entry which is preliminary data.</text>
</comment>
<dbReference type="InterPro" id="IPR011747">
    <property type="entry name" value="CHP02241"/>
</dbReference>
<dbReference type="PANTHER" id="PTHR38009:SF1">
    <property type="entry name" value="CONSERVED HYPOTHETICAL PHAGE TAIL PROTEIN"/>
    <property type="match status" value="1"/>
</dbReference>
<reference evidence="1 2" key="1">
    <citation type="journal article" date="2018" name="Aquat. Microb. Ecol.">
        <title>Gammaproteobacterial methanotrophs dominate.</title>
        <authorList>
            <person name="Rissanen A.J."/>
            <person name="Saarenheimo J."/>
            <person name="Tiirola M."/>
            <person name="Peura S."/>
            <person name="Aalto S.L."/>
            <person name="Karvinen A."/>
            <person name="Nykanen H."/>
        </authorList>
    </citation>
    <scope>NUCLEOTIDE SEQUENCE [LARGE SCALE GENOMIC DNA]</scope>
    <source>
        <strain evidence="1">AMbin10</strain>
    </source>
</reference>
<dbReference type="GO" id="GO:0005198">
    <property type="term" value="F:structural molecule activity"/>
    <property type="evidence" value="ECO:0007669"/>
    <property type="project" value="InterPro"/>
</dbReference>
<dbReference type="Proteomes" id="UP000249396">
    <property type="component" value="Unassembled WGS sequence"/>
</dbReference>
<organism evidence="1 2">
    <name type="scientific">Candidatus Methylumidiphilus alinenensis</name>
    <dbReference type="NCBI Taxonomy" id="2202197"/>
    <lineage>
        <taxon>Bacteria</taxon>
        <taxon>Pseudomonadati</taxon>
        <taxon>Pseudomonadota</taxon>
        <taxon>Gammaproteobacteria</taxon>
        <taxon>Methylococcales</taxon>
        <taxon>Candidatus Methylumidiphilus</taxon>
    </lineage>
</organism>
<dbReference type="PANTHER" id="PTHR38009">
    <property type="entry name" value="CONSERVED HYPOTHETICAL PHAGE TAIL PROTEIN"/>
    <property type="match status" value="1"/>
</dbReference>
<protein>
    <submittedName>
        <fullName evidence="1">Phage tail protein</fullName>
    </submittedName>
</protein>
<proteinExistence type="predicted"/>
<dbReference type="EMBL" id="QJPH01000438">
    <property type="protein sequence ID" value="PZN74013.1"/>
    <property type="molecule type" value="Genomic_DNA"/>
</dbReference>
<sequence>MTLSAETLQNTYPLPAYNYRVTIIDENSSSTINFSEVTGLSREYNTVTYKHGMSFAFGYMIIPARIKPLQLTLKRGVIKNSSNASYLDDWFDSVKGWRSLVTVPTRDIRIDLCDTLGLKLMSWKVIGAIPVKLAGPDFVASGQDVAIERLDIIAKDLEVDFN</sequence>
<dbReference type="NCBIfam" id="TIGR02241">
    <property type="entry name" value="conserved hypothetical phage tail region protein"/>
    <property type="match status" value="1"/>
</dbReference>
<evidence type="ECO:0000313" key="1">
    <source>
        <dbReference type="EMBL" id="PZN74013.1"/>
    </source>
</evidence>
<name>A0A2W4QQY4_9GAMM</name>
<evidence type="ECO:0000313" key="2">
    <source>
        <dbReference type="Proteomes" id="UP000249396"/>
    </source>
</evidence>
<dbReference type="Pfam" id="PF06841">
    <property type="entry name" value="Phage_T4_gp19"/>
    <property type="match status" value="1"/>
</dbReference>
<accession>A0A2W4QQY4</accession>
<gene>
    <name evidence="1" type="ORF">DM484_21830</name>
</gene>
<dbReference type="AlphaFoldDB" id="A0A2W4QQY4"/>
<dbReference type="InterPro" id="IPR010667">
    <property type="entry name" value="Phage_T4_Gp19"/>
</dbReference>